<dbReference type="InterPro" id="IPR018060">
    <property type="entry name" value="HTH_AraC"/>
</dbReference>
<evidence type="ECO:0000259" key="5">
    <source>
        <dbReference type="PROSITE" id="PS01124"/>
    </source>
</evidence>
<dbReference type="InterPro" id="IPR018062">
    <property type="entry name" value="HTH_AraC-typ_CS"/>
</dbReference>
<comment type="caution">
    <text evidence="6">The sequence shown here is derived from an EMBL/GenBank/DDBJ whole genome shotgun (WGS) entry which is preliminary data.</text>
</comment>
<keyword evidence="4" id="KW-0804">Transcription</keyword>
<dbReference type="PRINTS" id="PR00032">
    <property type="entry name" value="HTHARAC"/>
</dbReference>
<dbReference type="SUPFAM" id="SSF46689">
    <property type="entry name" value="Homeodomain-like"/>
    <property type="match status" value="2"/>
</dbReference>
<name>A0ABW0W0M7_9BACL</name>
<dbReference type="Proteomes" id="UP001596047">
    <property type="component" value="Unassembled WGS sequence"/>
</dbReference>
<dbReference type="EMBL" id="JBHSOW010000043">
    <property type="protein sequence ID" value="MFC5649966.1"/>
    <property type="molecule type" value="Genomic_DNA"/>
</dbReference>
<dbReference type="PROSITE" id="PS00041">
    <property type="entry name" value="HTH_ARAC_FAMILY_1"/>
    <property type="match status" value="1"/>
</dbReference>
<reference evidence="7" key="1">
    <citation type="journal article" date="2019" name="Int. J. Syst. Evol. Microbiol.">
        <title>The Global Catalogue of Microorganisms (GCM) 10K type strain sequencing project: providing services to taxonomists for standard genome sequencing and annotation.</title>
        <authorList>
            <consortium name="The Broad Institute Genomics Platform"/>
            <consortium name="The Broad Institute Genome Sequencing Center for Infectious Disease"/>
            <person name="Wu L."/>
            <person name="Ma J."/>
        </authorList>
    </citation>
    <scope>NUCLEOTIDE SEQUENCE [LARGE SCALE GENOMIC DNA]</scope>
    <source>
        <strain evidence="7">CGMCC 1.3240</strain>
    </source>
</reference>
<sequence length="307" mass="34042">MRNDGLKRIGPVRYEPGKWDKECQLWPVRAGSGMSPAEAGLGRNRADCFGLYAVQKGSLQLIRADRRLKLQAGDLYCRFPEASCTHYKAGQEEPELIYVEIGGPGAERLLGRAGFTRGNPIFRQAESARTDRALYSILELMMEAPSQSASLPYLMQSLLYKLFADLIHRREDGSGEQLPDCLRCGLTHMDLHAPAGITVREAAEAAGVNRSHFTAEFTRRMGITPAAYLTRSRINQAKRLLAETTASVTEIAYAVGYPSLYTFSRAFKKECSLSPSSYRSFPIRKGTTAVRSNSIRSGEMTGARFQI</sequence>
<dbReference type="InterPro" id="IPR050204">
    <property type="entry name" value="AraC_XylS_family_regulators"/>
</dbReference>
<evidence type="ECO:0000256" key="1">
    <source>
        <dbReference type="ARBA" id="ARBA00023015"/>
    </source>
</evidence>
<dbReference type="InterPro" id="IPR037923">
    <property type="entry name" value="HTH-like"/>
</dbReference>
<dbReference type="InterPro" id="IPR009057">
    <property type="entry name" value="Homeodomain-like_sf"/>
</dbReference>
<protein>
    <submittedName>
        <fullName evidence="6">Helix-turn-helix transcriptional regulator</fullName>
    </submittedName>
</protein>
<evidence type="ECO:0000256" key="4">
    <source>
        <dbReference type="ARBA" id="ARBA00023163"/>
    </source>
</evidence>
<keyword evidence="3" id="KW-0010">Activator</keyword>
<keyword evidence="1" id="KW-0805">Transcription regulation</keyword>
<organism evidence="6 7">
    <name type="scientific">Paenibacillus solisilvae</name>
    <dbReference type="NCBI Taxonomy" id="2486751"/>
    <lineage>
        <taxon>Bacteria</taxon>
        <taxon>Bacillati</taxon>
        <taxon>Bacillota</taxon>
        <taxon>Bacilli</taxon>
        <taxon>Bacillales</taxon>
        <taxon>Paenibacillaceae</taxon>
        <taxon>Paenibacillus</taxon>
    </lineage>
</organism>
<accession>A0ABW0W0M7</accession>
<gene>
    <name evidence="6" type="ORF">ACFPYJ_12705</name>
</gene>
<feature type="domain" description="HTH araC/xylS-type" evidence="5">
    <location>
        <begin position="190"/>
        <end position="281"/>
    </location>
</feature>
<evidence type="ECO:0000256" key="2">
    <source>
        <dbReference type="ARBA" id="ARBA00023125"/>
    </source>
</evidence>
<evidence type="ECO:0000256" key="3">
    <source>
        <dbReference type="ARBA" id="ARBA00023159"/>
    </source>
</evidence>
<keyword evidence="2" id="KW-0238">DNA-binding</keyword>
<dbReference type="RefSeq" id="WP_379188517.1">
    <property type="nucleotide sequence ID" value="NZ_JBHSOW010000043.1"/>
</dbReference>
<dbReference type="Gene3D" id="1.10.10.60">
    <property type="entry name" value="Homeodomain-like"/>
    <property type="match status" value="2"/>
</dbReference>
<dbReference type="PROSITE" id="PS01124">
    <property type="entry name" value="HTH_ARAC_FAMILY_2"/>
    <property type="match status" value="1"/>
</dbReference>
<dbReference type="SUPFAM" id="SSF51215">
    <property type="entry name" value="Regulatory protein AraC"/>
    <property type="match status" value="1"/>
</dbReference>
<dbReference type="Pfam" id="PF12833">
    <property type="entry name" value="HTH_18"/>
    <property type="match status" value="1"/>
</dbReference>
<dbReference type="SMART" id="SM00342">
    <property type="entry name" value="HTH_ARAC"/>
    <property type="match status" value="1"/>
</dbReference>
<dbReference type="InterPro" id="IPR020449">
    <property type="entry name" value="Tscrpt_reg_AraC-type_HTH"/>
</dbReference>
<dbReference type="PANTHER" id="PTHR46796">
    <property type="entry name" value="HTH-TYPE TRANSCRIPTIONAL ACTIVATOR RHAS-RELATED"/>
    <property type="match status" value="1"/>
</dbReference>
<proteinExistence type="predicted"/>
<keyword evidence="7" id="KW-1185">Reference proteome</keyword>
<evidence type="ECO:0000313" key="7">
    <source>
        <dbReference type="Proteomes" id="UP001596047"/>
    </source>
</evidence>
<evidence type="ECO:0000313" key="6">
    <source>
        <dbReference type="EMBL" id="MFC5649966.1"/>
    </source>
</evidence>